<evidence type="ECO:0000256" key="8">
    <source>
        <dbReference type="ARBA" id="ARBA00022989"/>
    </source>
</evidence>
<dbReference type="EC" id="2.4.1.-" evidence="12"/>
<dbReference type="GO" id="GO:0005789">
    <property type="term" value="C:endoplasmic reticulum membrane"/>
    <property type="evidence" value="ECO:0007669"/>
    <property type="project" value="UniProtKB-SubCell"/>
</dbReference>
<keyword evidence="7 12" id="KW-0256">Endoplasmic reticulum</keyword>
<evidence type="ECO:0000256" key="9">
    <source>
        <dbReference type="ARBA" id="ARBA00023136"/>
    </source>
</evidence>
<dbReference type="InterPro" id="IPR005599">
    <property type="entry name" value="GPI_mannosylTrfase"/>
</dbReference>
<keyword evidence="4 12" id="KW-0328">Glycosyltransferase</keyword>
<dbReference type="VEuPathDB" id="FungiDB:C5L36_0E01690"/>
<evidence type="ECO:0000256" key="12">
    <source>
        <dbReference type="RuleBase" id="RU363075"/>
    </source>
</evidence>
<dbReference type="GO" id="GO:0052917">
    <property type="term" value="F:dol-P-Man:Man(7)GlcNAc(2)-PP-Dol alpha-1,6-mannosyltransferase activity"/>
    <property type="evidence" value="ECO:0007669"/>
    <property type="project" value="UniProtKB-EC"/>
</dbReference>
<comment type="caution">
    <text evidence="12">Lacks conserved residue(s) required for the propagation of feature annotation.</text>
</comment>
<evidence type="ECO:0000256" key="10">
    <source>
        <dbReference type="ARBA" id="ARBA00044721"/>
    </source>
</evidence>
<comment type="pathway">
    <text evidence="2">Protein modification; protein glycosylation.</text>
</comment>
<dbReference type="UniPathway" id="UPA00378"/>
<dbReference type="Proteomes" id="UP000195871">
    <property type="component" value="Unassembled WGS sequence"/>
</dbReference>
<feature type="transmembrane region" description="Helical" evidence="12">
    <location>
        <begin position="173"/>
        <end position="196"/>
    </location>
</feature>
<evidence type="ECO:0000256" key="2">
    <source>
        <dbReference type="ARBA" id="ARBA00004922"/>
    </source>
</evidence>
<dbReference type="PANTHER" id="PTHR22760">
    <property type="entry name" value="GLYCOSYLTRANSFERASE"/>
    <property type="match status" value="1"/>
</dbReference>
<evidence type="ECO:0000256" key="11">
    <source>
        <dbReference type="ARBA" id="ARBA00048899"/>
    </source>
</evidence>
<comment type="caution">
    <text evidence="13">The sequence shown here is derived from an EMBL/GenBank/DDBJ whole genome shotgun (WGS) entry which is preliminary data.</text>
</comment>
<evidence type="ECO:0000256" key="6">
    <source>
        <dbReference type="ARBA" id="ARBA00022692"/>
    </source>
</evidence>
<dbReference type="PANTHER" id="PTHR22760:SF1">
    <property type="entry name" value="DOL-P-MAN:MAN(7)GLCNAC(2)-PP-DOL ALPHA-1,6-MANNOSYLTRANSFERASE"/>
    <property type="match status" value="1"/>
</dbReference>
<gene>
    <name evidence="13" type="ORF">CAS74_003088</name>
</gene>
<keyword evidence="8 12" id="KW-1133">Transmembrane helix</keyword>
<protein>
    <recommendedName>
        <fullName evidence="12">Mannosyltransferase</fullName>
        <ecNumber evidence="12">2.4.1.-</ecNumber>
    </recommendedName>
</protein>
<comment type="function">
    <text evidence="10">Mannosyltransferase that operates in the biosynthetic pathway of dolichol-linked oligosaccharides, the glycan precursors employed in protein asparagine (N)-glycosylation. The assembly of dolichol-linked oligosaccharides begins on the cytosolic side of the endoplasmic reticulum membrane and finishes in its lumen. The sequential addition of sugars to dolichol pyrophosphate produces dolichol-linked oligosaccharides containing fourteen sugars, including two GlcNAcs, nine mannoses and three glucoses. Once assembled, the oligosaccharide is transferred from the lipid to nascent proteins by oligosaccharyltransferases. In the lumen of the endoplasmic reticulum, adds the eighth mannose residue in an alpha-1,6 linkage onto Man(7)GlcNAc(2)-PP-dolichol to produce Man(8)GlcNAc(2)-PP-dolichol.</text>
</comment>
<feature type="transmembrane region" description="Helical" evidence="12">
    <location>
        <begin position="76"/>
        <end position="97"/>
    </location>
</feature>
<evidence type="ECO:0000256" key="5">
    <source>
        <dbReference type="ARBA" id="ARBA00022679"/>
    </source>
</evidence>
<evidence type="ECO:0000313" key="14">
    <source>
        <dbReference type="Proteomes" id="UP000195871"/>
    </source>
</evidence>
<feature type="transmembrane region" description="Helical" evidence="12">
    <location>
        <begin position="141"/>
        <end position="161"/>
    </location>
</feature>
<keyword evidence="6 12" id="KW-0812">Transmembrane</keyword>
<dbReference type="GO" id="GO:0006487">
    <property type="term" value="P:protein N-linked glycosylation"/>
    <property type="evidence" value="ECO:0007669"/>
    <property type="project" value="TreeGrafter"/>
</dbReference>
<evidence type="ECO:0000256" key="4">
    <source>
        <dbReference type="ARBA" id="ARBA00022676"/>
    </source>
</evidence>
<comment type="catalytic activity">
    <reaction evidence="11">
        <text>an alpha-D-Man-(1-&gt;2)-alpha-D-Man-(1-&gt;2)-alpha-D-Man-(1-&gt;3)-[alpha-D-Man-(1-&gt;2)-alpha-D-Man-(1-&gt;3)-alpha-D-Man-(1-&gt;6)]-beta-D-Man-(1-&gt;4)-beta-D-GlcNAc-(1-&gt;4)-alpha-D-GlcNAc-diphospho-di-trans,poly-cis-dolichol + a di-trans,poly-cis-dolichyl beta-D-mannosyl phosphate = an alpha-D-Man-(1-&gt;2)-alpha-D-Man-(1-&gt;2)-alpha-D-Man-(1-&gt;3)-[alpha-D-Man-(1-&gt;2)-alpha-D-Man-(1-&gt;3)-[alpha-D-Man-(1-&gt;6)]-alpha-D-Man-(1-&gt;6)]-beta-D-Man-(1-&gt;4)-beta-D-GlcNAc-(1-&gt;4)-alpha-D-GlcNAc-diphospho-di-trans,poly-cis-dolichol + a di-trans,poly-cis-dolichyl phosphate + H(+)</text>
        <dbReference type="Rhea" id="RHEA:29535"/>
        <dbReference type="Rhea" id="RHEA-COMP:19498"/>
        <dbReference type="Rhea" id="RHEA-COMP:19501"/>
        <dbReference type="Rhea" id="RHEA-COMP:19518"/>
        <dbReference type="Rhea" id="RHEA-COMP:19519"/>
        <dbReference type="ChEBI" id="CHEBI:15378"/>
        <dbReference type="ChEBI" id="CHEBI:57683"/>
        <dbReference type="ChEBI" id="CHEBI:58211"/>
        <dbReference type="ChEBI" id="CHEBI:132517"/>
        <dbReference type="ChEBI" id="CHEBI:132519"/>
        <dbReference type="EC" id="2.4.1.260"/>
    </reaction>
    <physiologicalReaction direction="left-to-right" evidence="11">
        <dbReference type="Rhea" id="RHEA:29536"/>
    </physiologicalReaction>
</comment>
<name>A0A1Z8JNG2_PICKU</name>
<keyword evidence="9 12" id="KW-0472">Membrane</keyword>
<evidence type="ECO:0000256" key="3">
    <source>
        <dbReference type="ARBA" id="ARBA00007063"/>
    </source>
</evidence>
<organism evidence="13 14">
    <name type="scientific">Pichia kudriavzevii</name>
    <name type="common">Yeast</name>
    <name type="synonym">Issatchenkia orientalis</name>
    <dbReference type="NCBI Taxonomy" id="4909"/>
    <lineage>
        <taxon>Eukaryota</taxon>
        <taxon>Fungi</taxon>
        <taxon>Dikarya</taxon>
        <taxon>Ascomycota</taxon>
        <taxon>Saccharomycotina</taxon>
        <taxon>Pichiomycetes</taxon>
        <taxon>Pichiales</taxon>
        <taxon>Pichiaceae</taxon>
        <taxon>Pichia</taxon>
    </lineage>
</organism>
<dbReference type="EMBL" id="NHMM01000004">
    <property type="protein sequence ID" value="OUT22099.1"/>
    <property type="molecule type" value="Genomic_DNA"/>
</dbReference>
<accession>A0A1Z8JNG2</accession>
<keyword evidence="5" id="KW-0808">Transferase</keyword>
<evidence type="ECO:0000256" key="7">
    <source>
        <dbReference type="ARBA" id="ARBA00022824"/>
    </source>
</evidence>
<sequence>MKFREAVVSVATSLLLSGFLSARIDSYFWNVEITIPEFESFIFNILKGNSSEWGVEPFHAYFTRYLPKLFASQFELTPILTLLFTVFSLLNAKKLYLSSHKKPDYNVDYVNYGVGTLTTLLWSSYLYMLVLSVNGHKEWRFMVYLVPIFCCIAASAFEWVLSKVGKFIRKLLLLSICLLFLGSLLFSFVFGLISSWNYTGGDAAQKLNLRLIDMYGPNANMIKPIVVHWDVGTCMNGASLFTQIGDNKASQDQWVSMDDQPVKYWIIYDKTEDTDALAQIVDDFDYWVQYDDEPLAQPSDGYEWILVDMLEGYDGINTQLVISLLKNPGQVFAQLFHSIESKNFTWIQNVLDNCIKKKVRGKIWERAKIQSL</sequence>
<dbReference type="AlphaFoldDB" id="A0A1Z8JNG2"/>
<evidence type="ECO:0000256" key="1">
    <source>
        <dbReference type="ARBA" id="ARBA00004477"/>
    </source>
</evidence>
<comment type="similarity">
    <text evidence="3 12">Belongs to the glycosyltransferase 22 family.</text>
</comment>
<feature type="transmembrane region" description="Helical" evidence="12">
    <location>
        <begin position="109"/>
        <end position="129"/>
    </location>
</feature>
<proteinExistence type="inferred from homology"/>
<evidence type="ECO:0000313" key="13">
    <source>
        <dbReference type="EMBL" id="OUT22099.1"/>
    </source>
</evidence>
<dbReference type="Pfam" id="PF03901">
    <property type="entry name" value="Glyco_transf_22"/>
    <property type="match status" value="1"/>
</dbReference>
<comment type="subcellular location">
    <subcellularLocation>
        <location evidence="1 12">Endoplasmic reticulum membrane</location>
        <topology evidence="1 12">Multi-pass membrane protein</topology>
    </subcellularLocation>
</comment>
<reference evidence="13 14" key="1">
    <citation type="submission" date="2017-05" db="EMBL/GenBank/DDBJ databases">
        <title>The Genome Sequence of Candida krusei Ckrusei653.</title>
        <authorList>
            <person name="Cuomo C."/>
            <person name="Forche A."/>
            <person name="Young S."/>
            <person name="Abouelleil A."/>
            <person name="Cao P."/>
            <person name="Chapman S."/>
            <person name="Cusick C."/>
            <person name="Shea T."/>
            <person name="Nusbaum C."/>
            <person name="Birren B."/>
        </authorList>
    </citation>
    <scope>NUCLEOTIDE SEQUENCE [LARGE SCALE GENOMIC DNA]</scope>
    <source>
        <strain evidence="13 14">Ckrusei653</strain>
    </source>
</reference>